<dbReference type="InterPro" id="IPR015797">
    <property type="entry name" value="NUDIX_hydrolase-like_dom_sf"/>
</dbReference>
<dbReference type="Pfam" id="PF00293">
    <property type="entry name" value="NUDIX"/>
    <property type="match status" value="1"/>
</dbReference>
<dbReference type="Gene3D" id="2.20.70.10">
    <property type="match status" value="1"/>
</dbReference>
<dbReference type="SUPFAM" id="SSF55811">
    <property type="entry name" value="Nudix"/>
    <property type="match status" value="1"/>
</dbReference>
<evidence type="ECO:0000256" key="1">
    <source>
        <dbReference type="ARBA" id="ARBA00022801"/>
    </source>
</evidence>
<feature type="domain" description="Nudix hydrolase" evidence="2">
    <location>
        <begin position="36"/>
        <end position="159"/>
    </location>
</feature>
<dbReference type="GO" id="GO:0016787">
    <property type="term" value="F:hydrolase activity"/>
    <property type="evidence" value="ECO:0007669"/>
    <property type="project" value="UniProtKB-KW"/>
</dbReference>
<dbReference type="InterPro" id="IPR029401">
    <property type="entry name" value="Nudix_N"/>
</dbReference>
<evidence type="ECO:0000313" key="3">
    <source>
        <dbReference type="EMBL" id="EQD41886.1"/>
    </source>
</evidence>
<name>T0Z1Q0_9ZZZZ</name>
<dbReference type="PANTHER" id="PTHR43222:SF2">
    <property type="entry name" value="NUDIX HYDROLASE 23, CHLOROPLASTIC"/>
    <property type="match status" value="1"/>
</dbReference>
<dbReference type="PROSITE" id="PS51462">
    <property type="entry name" value="NUDIX"/>
    <property type="match status" value="1"/>
</dbReference>
<dbReference type="InterPro" id="IPR000086">
    <property type="entry name" value="NUDIX_hydrolase_dom"/>
</dbReference>
<dbReference type="Gene3D" id="3.90.79.10">
    <property type="entry name" value="Nucleoside Triphosphate Pyrophosphohydrolase"/>
    <property type="match status" value="1"/>
</dbReference>
<sequence length="186" mass="21094">MKYCSRCGEAVTLCIPPGDSRERFVCTACGEVFYENPRMIVGSVPEWDGRLLLCRRAIEPRLGLWTLPAGFLENGETTAEGAGRESEEEVGSPVTIGTPLILVNLPRIHQIHLFYRGRLEKLPENPGHETLETGLFAETDLPWTALAFPSVRLTLEYYFQKRREGRGFPFHIHDLRIERTLQPVAK</sequence>
<accession>T0Z1Q0</accession>
<dbReference type="AlphaFoldDB" id="T0Z1Q0"/>
<dbReference type="InterPro" id="IPR020084">
    <property type="entry name" value="NUDIX_hydrolase_CS"/>
</dbReference>
<reference evidence="3" key="2">
    <citation type="journal article" date="2014" name="ISME J.">
        <title>Microbial stratification in low pH oxic and suboxic macroscopic growths along an acid mine drainage.</title>
        <authorList>
            <person name="Mendez-Garcia C."/>
            <person name="Mesa V."/>
            <person name="Sprenger R.R."/>
            <person name="Richter M."/>
            <person name="Diez M.S."/>
            <person name="Solano J."/>
            <person name="Bargiela R."/>
            <person name="Golyshina O.V."/>
            <person name="Manteca A."/>
            <person name="Ramos J.L."/>
            <person name="Gallego J.R."/>
            <person name="Llorente I."/>
            <person name="Martins Dos Santos V.A."/>
            <person name="Jensen O.N."/>
            <person name="Pelaez A.I."/>
            <person name="Sanchez J."/>
            <person name="Ferrer M."/>
        </authorList>
    </citation>
    <scope>NUCLEOTIDE SEQUENCE</scope>
</reference>
<organism evidence="3">
    <name type="scientific">mine drainage metagenome</name>
    <dbReference type="NCBI Taxonomy" id="410659"/>
    <lineage>
        <taxon>unclassified sequences</taxon>
        <taxon>metagenomes</taxon>
        <taxon>ecological metagenomes</taxon>
    </lineage>
</organism>
<dbReference type="Pfam" id="PF14803">
    <property type="entry name" value="Zn_ribbon_Nudix"/>
    <property type="match status" value="1"/>
</dbReference>
<dbReference type="EMBL" id="AUZY01009478">
    <property type="protein sequence ID" value="EQD41886.1"/>
    <property type="molecule type" value="Genomic_DNA"/>
</dbReference>
<dbReference type="PANTHER" id="PTHR43222">
    <property type="entry name" value="NUDIX HYDROLASE 23"/>
    <property type="match status" value="1"/>
</dbReference>
<dbReference type="CDD" id="cd04511">
    <property type="entry name" value="NUDIX_Hydrolase"/>
    <property type="match status" value="1"/>
</dbReference>
<protein>
    <submittedName>
        <fullName evidence="3">MutT/nudix family protein</fullName>
    </submittedName>
</protein>
<dbReference type="PROSITE" id="PS00893">
    <property type="entry name" value="NUDIX_BOX"/>
    <property type="match status" value="1"/>
</dbReference>
<keyword evidence="1" id="KW-0378">Hydrolase</keyword>
<proteinExistence type="predicted"/>
<comment type="caution">
    <text evidence="3">The sequence shown here is derived from an EMBL/GenBank/DDBJ whole genome shotgun (WGS) entry which is preliminary data.</text>
</comment>
<evidence type="ECO:0000259" key="2">
    <source>
        <dbReference type="PROSITE" id="PS51462"/>
    </source>
</evidence>
<gene>
    <name evidence="3" type="ORF">B1B_14326</name>
</gene>
<reference evidence="3" key="1">
    <citation type="submission" date="2013-08" db="EMBL/GenBank/DDBJ databases">
        <authorList>
            <person name="Mendez C."/>
            <person name="Richter M."/>
            <person name="Ferrer M."/>
            <person name="Sanchez J."/>
        </authorList>
    </citation>
    <scope>NUCLEOTIDE SEQUENCE</scope>
</reference>